<feature type="region of interest" description="Disordered" evidence="4">
    <location>
        <begin position="1435"/>
        <end position="1458"/>
    </location>
</feature>
<evidence type="ECO:0000313" key="7">
    <source>
        <dbReference type="Proteomes" id="UP000037136"/>
    </source>
</evidence>
<dbReference type="OrthoDB" id="4924929at2759"/>
<dbReference type="STRING" id="268505.A0A2A9PCL1"/>
<dbReference type="Pfam" id="PF00023">
    <property type="entry name" value="Ank"/>
    <property type="match status" value="1"/>
</dbReference>
<feature type="repeat" description="ANK" evidence="3">
    <location>
        <begin position="1186"/>
        <end position="1218"/>
    </location>
</feature>
<dbReference type="PANTHER" id="PTHR24126">
    <property type="entry name" value="ANKYRIN REPEAT, PH AND SEC7 DOMAIN CONTAINING PROTEIN SECG-RELATED"/>
    <property type="match status" value="1"/>
</dbReference>
<keyword evidence="2 3" id="KW-0040">ANK repeat</keyword>
<evidence type="ECO:0000259" key="5">
    <source>
        <dbReference type="Pfam" id="PF24883"/>
    </source>
</evidence>
<dbReference type="Pfam" id="PF24883">
    <property type="entry name" value="NPHP3_N"/>
    <property type="match status" value="1"/>
</dbReference>
<evidence type="ECO:0000313" key="6">
    <source>
        <dbReference type="EMBL" id="PFH59149.1"/>
    </source>
</evidence>
<dbReference type="Proteomes" id="UP000037136">
    <property type="component" value="Unassembled WGS sequence"/>
</dbReference>
<feature type="repeat" description="ANK" evidence="3">
    <location>
        <begin position="1220"/>
        <end position="1248"/>
    </location>
</feature>
<reference evidence="6 7" key="2">
    <citation type="journal article" date="2017" name="Sci. Rep.">
        <title>Ant-infecting Ophiocordyceps genomes reveal a high diversity of potential behavioral manipulation genes and a possible major role for enterotoxins.</title>
        <authorList>
            <person name="de Bekker C."/>
            <person name="Ohm R.A."/>
            <person name="Evans H.C."/>
            <person name="Brachmann A."/>
            <person name="Hughes D.P."/>
        </authorList>
    </citation>
    <scope>NUCLEOTIDE SEQUENCE [LARGE SCALE GENOMIC DNA]</scope>
    <source>
        <strain evidence="6 7">SC16a</strain>
    </source>
</reference>
<reference evidence="6 7" key="1">
    <citation type="journal article" date="2015" name="BMC Genomics">
        <title>Gene expression during zombie ant biting behavior reflects the complexity underlying fungal parasitic behavioral manipulation.</title>
        <authorList>
            <person name="de Bekker C."/>
            <person name="Ohm R.A."/>
            <person name="Loreto R.G."/>
            <person name="Sebastian A."/>
            <person name="Albert I."/>
            <person name="Merrow M."/>
            <person name="Brachmann A."/>
            <person name="Hughes D.P."/>
        </authorList>
    </citation>
    <scope>NUCLEOTIDE SEQUENCE [LARGE SCALE GENOMIC DNA]</scope>
    <source>
        <strain evidence="6 7">SC16a</strain>
    </source>
</reference>
<dbReference type="PANTHER" id="PTHR24126:SF14">
    <property type="entry name" value="ANK_REP_REGION DOMAIN-CONTAINING PROTEIN"/>
    <property type="match status" value="1"/>
</dbReference>
<dbReference type="PROSITE" id="PS50088">
    <property type="entry name" value="ANK_REPEAT"/>
    <property type="match status" value="7"/>
</dbReference>
<accession>A0A2A9PCL1</accession>
<feature type="repeat" description="ANK" evidence="3">
    <location>
        <begin position="960"/>
        <end position="992"/>
    </location>
</feature>
<evidence type="ECO:0000256" key="4">
    <source>
        <dbReference type="SAM" id="MobiDB-lite"/>
    </source>
</evidence>
<dbReference type="GO" id="GO:0005634">
    <property type="term" value="C:nucleus"/>
    <property type="evidence" value="ECO:0007669"/>
    <property type="project" value="TreeGrafter"/>
</dbReference>
<dbReference type="InterPro" id="IPR036770">
    <property type="entry name" value="Ankyrin_rpt-contain_sf"/>
</dbReference>
<feature type="region of interest" description="Disordered" evidence="4">
    <location>
        <begin position="801"/>
        <end position="826"/>
    </location>
</feature>
<dbReference type="EMBL" id="LAZP02000222">
    <property type="protein sequence ID" value="PFH59149.1"/>
    <property type="molecule type" value="Genomic_DNA"/>
</dbReference>
<dbReference type="InterPro" id="IPR056884">
    <property type="entry name" value="NPHP3-like_N"/>
</dbReference>
<feature type="repeat" description="ANK" evidence="3">
    <location>
        <begin position="890"/>
        <end position="914"/>
    </location>
</feature>
<proteinExistence type="predicted"/>
<dbReference type="InterPro" id="IPR027417">
    <property type="entry name" value="P-loop_NTPase"/>
</dbReference>
<dbReference type="Pfam" id="PF12796">
    <property type="entry name" value="Ank_2"/>
    <property type="match status" value="3"/>
</dbReference>
<sequence length="1634" mass="182233">MESSHDASPYEDMQQGVKLLHPSDEQQCLKTKIDVVLVPGLGANPEKSWMSAKGDFNWPTDPKGLVGDNADARILLHMYESAWQGQRKVNQSISNAAGSLLQGLAALSPPNGKSRKPIVFVGHSMGGLVIAKAVTLMKREAQRWPNMLEHVAGAIFFGTPFRGADSAVWAGIWAKLNNSVFAKDLKSQLLDLMDPRASGIHELRNEFNQLATTLQPPIKLCCFWEQEETDPSDFVGQAHPFSLIKGFLPRSVRIEMVSQYSATLDGARSIGLACDHRGLVKFKGPKDMNWAHGVRTPLRDIISEGPSTVRKRLMAIRDVDHELISRITKALETGPVNQKRNALSKTFKPSSWIPVEQEFVEWLDLAWIRQPSARDETEDQVKTYPSRSYIWIRGPQGRGKTSATLAAIAEVEDMRLNRQMNNPDDQVLKAYFFCNEKDEYSTAEDLLKSIIVQLIEQDRSLAVYAKQFIKEDREKEMENDKDHHPKPPAQATVENLWRALHDMLWGELAEPRTRVYLLLNNLHALPRPSESTDKLLSYVNKALDPDVMGDNLWPRSARWFITSRDDVGCIENTLDVKGKRLINLLDPKYESKVQKELRNYAKMRLDALAKKKNYNKVLRLVIEGLVGWRASSTQWIDVMYMLLEELNGEDDAHVRSELETMPQELHSLLKHSWQGFFKSNTGAMHNMKEMLRTLVLTYDDPSESELAVLAGFESPPARRRELHALIDKCKPLLRTRFVRVGQSSYTVVGFASAYVKEHLLENSDELLGLSDEKKKFQHGIITHRCFEDLEYRFVVDPEETARLDDSPEADVPGESEEDTDDTETDDSWIHDVKTSYSVKYWLKHASEATLEVAQQLSQEKCFWKHDSPIRRGWLDEYSQSEGTFEGMDLTAMTSLHIACSIGYQELVEALIQEGYGDQINVHDKWENTPLHLAAFFDQGRIIDTLLRCGAQVDDQGSTGFEETPLHMAAHKGRLDVISKLVREKANPNAVASEIGPVINAAICSGVEEAVYRLVECGARLDMFPKPGEQWCSPVELAALHWNLPMFESFMKKSEGKIPPSQYSMALVQAAYGGRNDVFEKLLEFPHGRDVYHNALRTAAEEENWEICKMILEKCRGLDCRELFYQAARCTDSQVPVLEAAWNYSDRSISRQTLADSLYEAIDMEKEDTVEFLLNTCQADPDATGEDFGNALTAAAFHGAEKIVQMLLKAGANVNSPNGWALQEAAAEGNLNVVRILLDRGADVNAVIENEDFEDGTALQGACEAAEPGIVDLLLDRHADPNLGCGPNSPPIVAAAVRGAEDILEKLIEAKAKVNVFDGDNETTLLNKATTILSVDSLRRLLDAGANVNLADNEGDTPLLVAAAMDEDEAVDLFLEYGADILHVNDEGKNAMQVALQNGSQSSLKTLIDRVSGVLASLRTRRDMGSTEVAQVVSKAFGPSGDGSTKMKDEEQDDKVKENRLEDVQNRCVNCPKLEERTRPMVTPNFYQTCVDQPPSLMVHEPQPPPRPSDGASTSERISRKPLMDPEPALFHGQARPISHLTPDPSQQGPAAPQGQSPNNADGRPAQGQYGHSPGQSMDGGAGVGSSWQHQGPDSKQKRRPLISVNREALNDMREKTEATVGKAMEKGKALWSRR</sequence>
<feature type="compositionally biased region" description="Low complexity" evidence="4">
    <location>
        <begin position="1544"/>
        <end position="1557"/>
    </location>
</feature>
<feature type="compositionally biased region" description="Acidic residues" evidence="4">
    <location>
        <begin position="806"/>
        <end position="826"/>
    </location>
</feature>
<dbReference type="GO" id="GO:0061629">
    <property type="term" value="F:RNA polymerase II-specific DNA-binding transcription factor binding"/>
    <property type="evidence" value="ECO:0007669"/>
    <property type="project" value="TreeGrafter"/>
</dbReference>
<evidence type="ECO:0000256" key="1">
    <source>
        <dbReference type="ARBA" id="ARBA00022737"/>
    </source>
</evidence>
<dbReference type="Gene3D" id="1.25.40.20">
    <property type="entry name" value="Ankyrin repeat-containing domain"/>
    <property type="match status" value="3"/>
</dbReference>
<keyword evidence="7" id="KW-1185">Reference proteome</keyword>
<organism evidence="6 7">
    <name type="scientific">Ophiocordyceps unilateralis</name>
    <name type="common">Zombie-ant fungus</name>
    <name type="synonym">Torrubia unilateralis</name>
    <dbReference type="NCBI Taxonomy" id="268505"/>
    <lineage>
        <taxon>Eukaryota</taxon>
        <taxon>Fungi</taxon>
        <taxon>Dikarya</taxon>
        <taxon>Ascomycota</taxon>
        <taxon>Pezizomycotina</taxon>
        <taxon>Sordariomycetes</taxon>
        <taxon>Hypocreomycetidae</taxon>
        <taxon>Hypocreales</taxon>
        <taxon>Ophiocordycipitaceae</taxon>
        <taxon>Ophiocordyceps</taxon>
    </lineage>
</organism>
<dbReference type="SUPFAM" id="SSF53474">
    <property type="entry name" value="alpha/beta-Hydrolases"/>
    <property type="match status" value="1"/>
</dbReference>
<gene>
    <name evidence="6" type="ORF">XA68_12752</name>
</gene>
<dbReference type="SMART" id="SM00248">
    <property type="entry name" value="ANK"/>
    <property type="match status" value="12"/>
</dbReference>
<feature type="region of interest" description="Disordered" evidence="4">
    <location>
        <begin position="1535"/>
        <end position="1634"/>
    </location>
</feature>
<dbReference type="GO" id="GO:0006357">
    <property type="term" value="P:regulation of transcription by RNA polymerase II"/>
    <property type="evidence" value="ECO:0007669"/>
    <property type="project" value="TreeGrafter"/>
</dbReference>
<protein>
    <recommendedName>
        <fullName evidence="5">Nephrocystin 3-like N-terminal domain-containing protein</fullName>
    </recommendedName>
</protein>
<dbReference type="InterPro" id="IPR002110">
    <property type="entry name" value="Ankyrin_rpt"/>
</dbReference>
<dbReference type="Gene3D" id="3.40.50.1820">
    <property type="entry name" value="alpha/beta hydrolase"/>
    <property type="match status" value="1"/>
</dbReference>
<dbReference type="PRINTS" id="PR01415">
    <property type="entry name" value="ANKYRIN"/>
</dbReference>
<feature type="domain" description="Nephrocystin 3-like N-terminal" evidence="5">
    <location>
        <begin position="381"/>
        <end position="564"/>
    </location>
</feature>
<feature type="repeat" description="ANK" evidence="3">
    <location>
        <begin position="1353"/>
        <end position="1385"/>
    </location>
</feature>
<evidence type="ECO:0000256" key="2">
    <source>
        <dbReference type="ARBA" id="ARBA00023043"/>
    </source>
</evidence>
<name>A0A2A9PCL1_OPHUN</name>
<feature type="repeat" description="ANK" evidence="3">
    <location>
        <begin position="925"/>
        <end position="957"/>
    </location>
</feature>
<dbReference type="Gene3D" id="3.40.50.300">
    <property type="entry name" value="P-loop containing nucleotide triphosphate hydrolases"/>
    <property type="match status" value="1"/>
</dbReference>
<feature type="repeat" description="ANK" evidence="3">
    <location>
        <begin position="1320"/>
        <end position="1352"/>
    </location>
</feature>
<comment type="caution">
    <text evidence="6">The sequence shown here is derived from an EMBL/GenBank/DDBJ whole genome shotgun (WGS) entry which is preliminary data.</text>
</comment>
<feature type="compositionally biased region" description="Basic and acidic residues" evidence="4">
    <location>
        <begin position="1608"/>
        <end position="1628"/>
    </location>
</feature>
<dbReference type="PROSITE" id="PS50297">
    <property type="entry name" value="ANK_REP_REGION"/>
    <property type="match status" value="5"/>
</dbReference>
<keyword evidence="1" id="KW-0677">Repeat</keyword>
<dbReference type="SUPFAM" id="SSF48403">
    <property type="entry name" value="Ankyrin repeat"/>
    <property type="match status" value="2"/>
</dbReference>
<feature type="compositionally biased region" description="Basic and acidic residues" evidence="4">
    <location>
        <begin position="1444"/>
        <end position="1458"/>
    </location>
</feature>
<dbReference type="InterPro" id="IPR029058">
    <property type="entry name" value="AB_hydrolase_fold"/>
</dbReference>
<feature type="region of interest" description="Disordered" evidence="4">
    <location>
        <begin position="1493"/>
        <end position="1516"/>
    </location>
</feature>
<evidence type="ECO:0000256" key="3">
    <source>
        <dbReference type="PROSITE-ProRule" id="PRU00023"/>
    </source>
</evidence>